<reference evidence="2 3" key="1">
    <citation type="submission" date="2018-02" db="EMBL/GenBank/DDBJ databases">
        <title>Comparative analysis of genomes of three Brevibacillus laterosporus strains producers of potent antimicrobials isolated from silage.</title>
        <authorList>
            <person name="Kojic M."/>
            <person name="Miljkovic M."/>
            <person name="Studholme D."/>
            <person name="Filipic B."/>
        </authorList>
    </citation>
    <scope>NUCLEOTIDE SEQUENCE [LARGE SCALE GENOMIC DNA]</scope>
    <source>
        <strain evidence="2 3">BGSP11</strain>
    </source>
</reference>
<organism evidence="2 3">
    <name type="scientific">Brevibacillus laterosporus</name>
    <name type="common">Bacillus laterosporus</name>
    <dbReference type="NCBI Taxonomy" id="1465"/>
    <lineage>
        <taxon>Bacteria</taxon>
        <taxon>Bacillati</taxon>
        <taxon>Bacillota</taxon>
        <taxon>Bacilli</taxon>
        <taxon>Bacillales</taxon>
        <taxon>Paenibacillaceae</taxon>
        <taxon>Brevibacillus</taxon>
    </lineage>
</organism>
<dbReference type="RefSeq" id="WP_104033819.1">
    <property type="nucleotide sequence ID" value="NZ_PRKQ01000064.1"/>
</dbReference>
<keyword evidence="1" id="KW-0472">Membrane</keyword>
<keyword evidence="1" id="KW-0812">Transmembrane</keyword>
<dbReference type="AlphaFoldDB" id="A0AAP8U332"/>
<comment type="caution">
    <text evidence="2">The sequence shown here is derived from an EMBL/GenBank/DDBJ whole genome shotgun (WGS) entry which is preliminary data.</text>
</comment>
<proteinExistence type="predicted"/>
<dbReference type="Proteomes" id="UP000239759">
    <property type="component" value="Unassembled WGS sequence"/>
</dbReference>
<evidence type="ECO:0008006" key="4">
    <source>
        <dbReference type="Google" id="ProtNLM"/>
    </source>
</evidence>
<protein>
    <recommendedName>
        <fullName evidence="4">Helix-turn-helix domain-containing protein</fullName>
    </recommendedName>
</protein>
<feature type="transmembrane region" description="Helical" evidence="1">
    <location>
        <begin position="135"/>
        <end position="156"/>
    </location>
</feature>
<dbReference type="Pfam" id="PF13730">
    <property type="entry name" value="HTH_36"/>
    <property type="match status" value="1"/>
</dbReference>
<sequence length="157" mass="18542">MKKDKKDKKDKKNKTIVRVIKRESPFVQIDKIPINDERLSWKAKGLLVYLISKPDDWTIIISDLVNKAKDGRDSVYAGLKELEQTGYLSRVRERDSNGKFLPMEYRIYETPQITEIEPLPDFPDTDFPDRVNPTLLIMILIKIIYLIMILIMMMNYY</sequence>
<dbReference type="EMBL" id="PRKQ01000064">
    <property type="protein sequence ID" value="PPA90104.1"/>
    <property type="molecule type" value="Genomic_DNA"/>
</dbReference>
<name>A0AAP8U332_BRELA</name>
<evidence type="ECO:0000313" key="3">
    <source>
        <dbReference type="Proteomes" id="UP000239759"/>
    </source>
</evidence>
<evidence type="ECO:0000313" key="2">
    <source>
        <dbReference type="EMBL" id="PPA90104.1"/>
    </source>
</evidence>
<accession>A0AAP8U332</accession>
<gene>
    <name evidence="2" type="ORF">C4A77_25555</name>
</gene>
<evidence type="ECO:0000256" key="1">
    <source>
        <dbReference type="SAM" id="Phobius"/>
    </source>
</evidence>
<keyword evidence="1" id="KW-1133">Transmembrane helix</keyword>